<feature type="compositionally biased region" description="Polar residues" evidence="1">
    <location>
        <begin position="297"/>
        <end position="306"/>
    </location>
</feature>
<feature type="compositionally biased region" description="Low complexity" evidence="1">
    <location>
        <begin position="116"/>
        <end position="126"/>
    </location>
</feature>
<feature type="region of interest" description="Disordered" evidence="1">
    <location>
        <begin position="160"/>
        <end position="306"/>
    </location>
</feature>
<protein>
    <submittedName>
        <fullName evidence="2">Uncharacterized protein</fullName>
    </submittedName>
</protein>
<proteinExistence type="predicted"/>
<evidence type="ECO:0000313" key="3">
    <source>
        <dbReference type="Proteomes" id="UP000094285"/>
    </source>
</evidence>
<dbReference type="AlphaFoldDB" id="A0A1E4SD52"/>
<name>A0A1E4SD52_9ASCO</name>
<feature type="compositionally biased region" description="Low complexity" evidence="1">
    <location>
        <begin position="275"/>
        <end position="296"/>
    </location>
</feature>
<feature type="compositionally biased region" description="Polar residues" evidence="1">
    <location>
        <begin position="47"/>
        <end position="57"/>
    </location>
</feature>
<accession>A0A1E4SD52</accession>
<dbReference type="RefSeq" id="XP_020062566.1">
    <property type="nucleotide sequence ID" value="XM_020211873.1"/>
</dbReference>
<dbReference type="GeneID" id="30986009"/>
<dbReference type="OrthoDB" id="4026192at2759"/>
<reference evidence="3" key="1">
    <citation type="submission" date="2016-05" db="EMBL/GenBank/DDBJ databases">
        <title>Comparative genomics of biotechnologically important yeasts.</title>
        <authorList>
            <consortium name="DOE Joint Genome Institute"/>
            <person name="Riley R."/>
            <person name="Haridas S."/>
            <person name="Wolfe K.H."/>
            <person name="Lopes M.R."/>
            <person name="Hittinger C.T."/>
            <person name="Goker M."/>
            <person name="Salamov A."/>
            <person name="Wisecaver J."/>
            <person name="Long T.M."/>
            <person name="Aerts A.L."/>
            <person name="Barry K."/>
            <person name="Choi C."/>
            <person name="Clum A."/>
            <person name="Coughlan A.Y."/>
            <person name="Deshpande S."/>
            <person name="Douglass A.P."/>
            <person name="Hanson S.J."/>
            <person name="Klenk H.-P."/>
            <person name="Labutti K."/>
            <person name="Lapidus A."/>
            <person name="Lindquist E."/>
            <person name="Lipzen A."/>
            <person name="Meier-Kolthoff J.P."/>
            <person name="Ohm R.A."/>
            <person name="Otillar R.P."/>
            <person name="Pangilinan J."/>
            <person name="Peng Y."/>
            <person name="Rokas A."/>
            <person name="Rosa C.A."/>
            <person name="Scheuner C."/>
            <person name="Sibirny A.A."/>
            <person name="Slot J.C."/>
            <person name="Stielow J.B."/>
            <person name="Sun H."/>
            <person name="Kurtzman C.P."/>
            <person name="Blackwell M."/>
            <person name="Grigoriev I.V."/>
            <person name="Jeffries T.W."/>
        </authorList>
    </citation>
    <scope>NUCLEOTIDE SEQUENCE [LARGE SCALE GENOMIC DNA]</scope>
    <source>
        <strain evidence="3">NRRL Y-17324</strain>
    </source>
</reference>
<evidence type="ECO:0000256" key="1">
    <source>
        <dbReference type="SAM" id="MobiDB-lite"/>
    </source>
</evidence>
<feature type="compositionally biased region" description="Low complexity" evidence="1">
    <location>
        <begin position="166"/>
        <end position="198"/>
    </location>
</feature>
<dbReference type="Proteomes" id="UP000094285">
    <property type="component" value="Unassembled WGS sequence"/>
</dbReference>
<gene>
    <name evidence="2" type="ORF">CANTADRAFT_91895</name>
</gene>
<evidence type="ECO:0000313" key="2">
    <source>
        <dbReference type="EMBL" id="ODV77444.1"/>
    </source>
</evidence>
<feature type="compositionally biased region" description="Low complexity" evidence="1">
    <location>
        <begin position="86"/>
        <end position="104"/>
    </location>
</feature>
<keyword evidence="3" id="KW-1185">Reference proteome</keyword>
<sequence>MNDFSGLGILVEEKEPSLPNPHPSQSAPSASLASPLQVSAASVPPMNRNSSSNTELTISGDAELSESLLPPLPSDQDDLEVTSAITSGSFSNSNNNSPVVTSNSKFQHFGDDEEVSSALNSSTSCNSRDDARSTDFSDLFLDNPSFMNYELDSPSLGFDAKFQAFPSLGPTSTGSKTSKASKETAPSSISSTSNTSPIKRLKSLKNGIRKLSLGGSSSSSSNTPITNPVPQRPTLHPLQTDSKYDDSSAPSTGGLSSATNPGPVSLGFGHRHNLSHSSTSSSSSFSSSINPSTSHPPVTSINYKPSRSRTLSNSALLTPLTPPLNSPIITLSENLSSSKKALSSMEQSYFDTINSRYANSMAQKELEPATSAGSSRTVSTGSVAARDRVSSISELHSAEELIKYSVFLKQQKNSIHEAFEVTKQHLTESGWCSAHDMNNLQLQQDSQLSQLDTKLLQIEQRLNEDFGMSLMNNEPRRRVGPAVEEMPISPSLKVLESRCFSFVDLTN</sequence>
<feature type="region of interest" description="Disordered" evidence="1">
    <location>
        <begin position="1"/>
        <end position="137"/>
    </location>
</feature>
<feature type="compositionally biased region" description="Low complexity" evidence="1">
    <location>
        <begin position="211"/>
        <end position="221"/>
    </location>
</feature>
<feature type="compositionally biased region" description="Polar residues" evidence="1">
    <location>
        <begin position="248"/>
        <end position="262"/>
    </location>
</feature>
<feature type="compositionally biased region" description="Low complexity" evidence="1">
    <location>
        <begin position="23"/>
        <end position="45"/>
    </location>
</feature>
<organism evidence="2 3">
    <name type="scientific">Suhomyces tanzawaensis NRRL Y-17324</name>
    <dbReference type="NCBI Taxonomy" id="984487"/>
    <lineage>
        <taxon>Eukaryota</taxon>
        <taxon>Fungi</taxon>
        <taxon>Dikarya</taxon>
        <taxon>Ascomycota</taxon>
        <taxon>Saccharomycotina</taxon>
        <taxon>Pichiomycetes</taxon>
        <taxon>Debaryomycetaceae</taxon>
        <taxon>Suhomyces</taxon>
    </lineage>
</organism>
<dbReference type="EMBL" id="KV453915">
    <property type="protein sequence ID" value="ODV77444.1"/>
    <property type="molecule type" value="Genomic_DNA"/>
</dbReference>